<dbReference type="Proteomes" id="UP000247973">
    <property type="component" value="Unassembled WGS sequence"/>
</dbReference>
<sequence length="67" mass="7962">MSVQRRRGSLPRLLKQGIILDYLSDSKSSYMLSVEHGITINSINKMVNRKTFLYLRINYPYRLWNVN</sequence>
<proteinExistence type="predicted"/>
<keyword evidence="2" id="KW-1185">Reference proteome</keyword>
<evidence type="ECO:0000313" key="1">
    <source>
        <dbReference type="EMBL" id="PXV59267.1"/>
    </source>
</evidence>
<accession>A0A2V3PI44</accession>
<protein>
    <submittedName>
        <fullName evidence="1">Uncharacterized protein</fullName>
    </submittedName>
</protein>
<name>A0A2V3PI44_9BACT</name>
<gene>
    <name evidence="1" type="ORF">CLV62_1394</name>
</gene>
<organism evidence="1 2">
    <name type="scientific">Dysgonomonas alginatilytica</name>
    <dbReference type="NCBI Taxonomy" id="1605892"/>
    <lineage>
        <taxon>Bacteria</taxon>
        <taxon>Pseudomonadati</taxon>
        <taxon>Bacteroidota</taxon>
        <taxon>Bacteroidia</taxon>
        <taxon>Bacteroidales</taxon>
        <taxon>Dysgonomonadaceae</taxon>
        <taxon>Dysgonomonas</taxon>
    </lineage>
</organism>
<reference evidence="1 2" key="1">
    <citation type="submission" date="2018-03" db="EMBL/GenBank/DDBJ databases">
        <title>Genomic Encyclopedia of Archaeal and Bacterial Type Strains, Phase II (KMG-II): from individual species to whole genera.</title>
        <authorList>
            <person name="Goeker M."/>
        </authorList>
    </citation>
    <scope>NUCLEOTIDE SEQUENCE [LARGE SCALE GENOMIC DNA]</scope>
    <source>
        <strain evidence="1 2">DSM 100214</strain>
    </source>
</reference>
<dbReference type="AlphaFoldDB" id="A0A2V3PI44"/>
<comment type="caution">
    <text evidence="1">The sequence shown here is derived from an EMBL/GenBank/DDBJ whole genome shotgun (WGS) entry which is preliminary data.</text>
</comment>
<dbReference type="EMBL" id="QICL01000039">
    <property type="protein sequence ID" value="PXV59267.1"/>
    <property type="molecule type" value="Genomic_DNA"/>
</dbReference>
<evidence type="ECO:0000313" key="2">
    <source>
        <dbReference type="Proteomes" id="UP000247973"/>
    </source>
</evidence>